<name>A0A2K8K5N0_9RHOB</name>
<sequence>MNKQQEKAMQKMLISVQQQLEIATEKGVPPNLCFTAVIAQSAGYLARVEGRCDAAAILADLHAQVLALPDQPSSSSVSDALRMH</sequence>
<keyword evidence="2" id="KW-1185">Reference proteome</keyword>
<dbReference type="AlphaFoldDB" id="A0A2K8K5N0"/>
<reference evidence="1 2" key="1">
    <citation type="submission" date="2017-11" db="EMBL/GenBank/DDBJ databases">
        <title>Revised Sequence and Annotation of the Rhodobaca barguzinensis strain alga05 Genome.</title>
        <authorList>
            <person name="Kopejtka K."/>
            <person name="Tomasch J.M."/>
            <person name="Bunk B."/>
            <person name="Koblizek M."/>
        </authorList>
    </citation>
    <scope>NUCLEOTIDE SEQUENCE [LARGE SCALE GENOMIC DNA]</scope>
    <source>
        <strain evidence="2">alga05</strain>
    </source>
</reference>
<dbReference type="KEGG" id="rbg:BG454_01845"/>
<dbReference type="STRING" id="441209.GCA_001870665_02481"/>
<organism evidence="1 2">
    <name type="scientific">Roseinatronobacter bogoriensis subsp. barguzinensis</name>
    <dbReference type="NCBI Taxonomy" id="441209"/>
    <lineage>
        <taxon>Bacteria</taxon>
        <taxon>Pseudomonadati</taxon>
        <taxon>Pseudomonadota</taxon>
        <taxon>Alphaproteobacteria</taxon>
        <taxon>Rhodobacterales</taxon>
        <taxon>Paracoccaceae</taxon>
        <taxon>Roseinatronobacter</taxon>
    </lineage>
</organism>
<evidence type="ECO:0000313" key="2">
    <source>
        <dbReference type="Proteomes" id="UP000228948"/>
    </source>
</evidence>
<accession>A0A2K8K5N0</accession>
<dbReference type="RefSeq" id="WP_071481193.1">
    <property type="nucleotide sequence ID" value="NZ_CP024899.1"/>
</dbReference>
<evidence type="ECO:0000313" key="1">
    <source>
        <dbReference type="EMBL" id="ATX64729.1"/>
    </source>
</evidence>
<dbReference type="EMBL" id="CP024899">
    <property type="protein sequence ID" value="ATX64729.1"/>
    <property type="molecule type" value="Genomic_DNA"/>
</dbReference>
<gene>
    <name evidence="1" type="ORF">BG454_01845</name>
</gene>
<protein>
    <submittedName>
        <fullName evidence="1">Uncharacterized protein</fullName>
    </submittedName>
</protein>
<dbReference type="Proteomes" id="UP000228948">
    <property type="component" value="Chromosome"/>
</dbReference>
<proteinExistence type="predicted"/>